<evidence type="ECO:0000313" key="2">
    <source>
        <dbReference type="EMBL" id="TVY08727.1"/>
    </source>
</evidence>
<dbReference type="Pfam" id="PF13625">
    <property type="entry name" value="Helicase_C_3"/>
    <property type="match status" value="1"/>
</dbReference>
<comment type="caution">
    <text evidence="2">The sequence shown here is derived from an EMBL/GenBank/DDBJ whole genome shotgun (WGS) entry which is preliminary data.</text>
</comment>
<gene>
    <name evidence="2" type="ORF">FPZ49_16865</name>
</gene>
<feature type="domain" description="Helicase XPB/Ssl2 N-terminal" evidence="1">
    <location>
        <begin position="361"/>
        <end position="477"/>
    </location>
</feature>
<dbReference type="InterPro" id="IPR032830">
    <property type="entry name" value="XPB/Ssl2_N"/>
</dbReference>
<protein>
    <recommendedName>
        <fullName evidence="1">Helicase XPB/Ssl2 N-terminal domain-containing protein</fullName>
    </recommendedName>
</protein>
<reference evidence="2 3" key="1">
    <citation type="submission" date="2019-07" db="EMBL/GenBank/DDBJ databases">
        <authorList>
            <person name="Kim J."/>
        </authorList>
    </citation>
    <scope>NUCLEOTIDE SEQUENCE [LARGE SCALE GENOMIC DNA]</scope>
    <source>
        <strain evidence="2 3">JC52</strain>
    </source>
</reference>
<dbReference type="EMBL" id="VNJI01000020">
    <property type="protein sequence ID" value="TVY08727.1"/>
    <property type="molecule type" value="Genomic_DNA"/>
</dbReference>
<evidence type="ECO:0000313" key="3">
    <source>
        <dbReference type="Proteomes" id="UP000317036"/>
    </source>
</evidence>
<organism evidence="2 3">
    <name type="scientific">Paenibacillus cremeus</name>
    <dbReference type="NCBI Taxonomy" id="2163881"/>
    <lineage>
        <taxon>Bacteria</taxon>
        <taxon>Bacillati</taxon>
        <taxon>Bacillota</taxon>
        <taxon>Bacilli</taxon>
        <taxon>Bacillales</taxon>
        <taxon>Paenibacillaceae</taxon>
        <taxon>Paenibacillus</taxon>
    </lineage>
</organism>
<keyword evidence="3" id="KW-1185">Reference proteome</keyword>
<name>A0A559K9D0_9BACL</name>
<dbReference type="RefSeq" id="WP_144848890.1">
    <property type="nucleotide sequence ID" value="NZ_VNJI01000020.1"/>
</dbReference>
<proteinExistence type="predicted"/>
<sequence>MNYSELLRRMPAALQSSLEEEEAYAPWLERGETLERIWANPVVIETVYNRMNPAERTVLRLLVRRIGCEPFDYGRLEKAAASDLSGAEARLGFVGLLRKGFVFAFRKSWGEYVYLLPEDGFRLWQRLLFPEGPMVTADSAHVESWDSRSSELQDDLLQTLVLTAQQGLKLTKNGTLTKKQLQKLLELIRLDEHRLHGAAIKYAYADSYPLKAAVVLDMLLRLQLIGQEEDQFMLQTEMLQAWLLLPAAERTHRLYLIWKQLTCPAVAWMQHAALIVERMAECAEWFKAEDMIAWLAAHDLLTDDPPADIASQLEGQWLQPLVGLGWMEEGREHGGAGVWYRWSRDPLAKGSGIVKDGDGGLIVQPDFDILVPPDVPSTVVWELCCLADLVQQDQVCVYKLTKSSVRRALEHGRTAEGIVQFLERHALYGVPEHVRLGVEQWAKPFGKTRFMQAVLLRCADEETVRIVERLLEAGKYGQEKLGERDFIVSPEGVKPLTAALEKAGFMPGQLPLWSGTSDEQAEMGHASYPEFQGHSEALSRSMFGFPSVWSSEKGLIYSRTSVGYFEMEAQIPSTADLYPELQDIPAVWLRDYRAYHASTRKEIVERAIRMKTALQIRKDGSDYRIVPQKVQETRGTWSMTGISRMEESGAAPEITGEVRLLADEWQEMKLILPGINDKY</sequence>
<dbReference type="AlphaFoldDB" id="A0A559K9D0"/>
<accession>A0A559K9D0</accession>
<dbReference type="OrthoDB" id="2987331at2"/>
<evidence type="ECO:0000259" key="1">
    <source>
        <dbReference type="Pfam" id="PF13625"/>
    </source>
</evidence>
<dbReference type="Proteomes" id="UP000317036">
    <property type="component" value="Unassembled WGS sequence"/>
</dbReference>